<dbReference type="OMA" id="NITQYEM"/>
<evidence type="ECO:0000313" key="3">
    <source>
        <dbReference type="WBParaSite" id="NBR_0001320301-mRNA-1"/>
    </source>
</evidence>
<gene>
    <name evidence="1" type="ORF">NBR_LOCUS13204</name>
</gene>
<accession>A0A0N4YA20</accession>
<evidence type="ECO:0000313" key="2">
    <source>
        <dbReference type="Proteomes" id="UP000271162"/>
    </source>
</evidence>
<dbReference type="AlphaFoldDB" id="A0A0N4YA20"/>
<dbReference type="WBParaSite" id="NBR_0001320301-mRNA-1">
    <property type="protein sequence ID" value="NBR_0001320301-mRNA-1"/>
    <property type="gene ID" value="NBR_0001320301"/>
</dbReference>
<reference evidence="3" key="1">
    <citation type="submission" date="2017-02" db="UniProtKB">
        <authorList>
            <consortium name="WormBaseParasite"/>
        </authorList>
    </citation>
    <scope>IDENTIFICATION</scope>
</reference>
<proteinExistence type="predicted"/>
<organism evidence="3">
    <name type="scientific">Nippostrongylus brasiliensis</name>
    <name type="common">Rat hookworm</name>
    <dbReference type="NCBI Taxonomy" id="27835"/>
    <lineage>
        <taxon>Eukaryota</taxon>
        <taxon>Metazoa</taxon>
        <taxon>Ecdysozoa</taxon>
        <taxon>Nematoda</taxon>
        <taxon>Chromadorea</taxon>
        <taxon>Rhabditida</taxon>
        <taxon>Rhabditina</taxon>
        <taxon>Rhabditomorpha</taxon>
        <taxon>Strongyloidea</taxon>
        <taxon>Heligmosomidae</taxon>
        <taxon>Nippostrongylus</taxon>
    </lineage>
</organism>
<reference evidence="1 2" key="2">
    <citation type="submission" date="2018-11" db="EMBL/GenBank/DDBJ databases">
        <authorList>
            <consortium name="Pathogen Informatics"/>
        </authorList>
    </citation>
    <scope>NUCLEOTIDE SEQUENCE [LARGE SCALE GENOMIC DNA]</scope>
</reference>
<dbReference type="EMBL" id="UYSL01020971">
    <property type="protein sequence ID" value="VDL76793.1"/>
    <property type="molecule type" value="Genomic_DNA"/>
</dbReference>
<name>A0A0N4YA20_NIPBR</name>
<keyword evidence="2" id="KW-1185">Reference proteome</keyword>
<evidence type="ECO:0000313" key="1">
    <source>
        <dbReference type="EMBL" id="VDL76793.1"/>
    </source>
</evidence>
<dbReference type="STRING" id="27835.A0A0N4YA20"/>
<sequence length="132" mass="14787">MVALWQIKSDTYVNLLKMLGMMNSSVAHTLFPNITQYEMFSPDFESSSDFEDYVPQSEIVLPNVLSKKELYTHADEVATARKSGCAPIKRAQTLVRGLLHGRSQLKTSLSDSTVTLFNFHTTDLAEKLVNVS</sequence>
<protein>
    <submittedName>
        <fullName evidence="3">SNF2_N domain-containing protein</fullName>
    </submittedName>
</protein>
<dbReference type="Proteomes" id="UP000271162">
    <property type="component" value="Unassembled WGS sequence"/>
</dbReference>